<keyword evidence="1" id="KW-0812">Transmembrane</keyword>
<keyword evidence="1" id="KW-0472">Membrane</keyword>
<protein>
    <submittedName>
        <fullName evidence="2">Uncharacterized protein</fullName>
    </submittedName>
</protein>
<gene>
    <name evidence="2" type="ORF">EXE63_13245</name>
</gene>
<organism evidence="2 3">
    <name type="scientific">Mycolicibacterium frederiksbergense</name>
    <dbReference type="NCBI Taxonomy" id="117567"/>
    <lineage>
        <taxon>Bacteria</taxon>
        <taxon>Bacillati</taxon>
        <taxon>Actinomycetota</taxon>
        <taxon>Actinomycetes</taxon>
        <taxon>Mycobacteriales</taxon>
        <taxon>Mycobacteriaceae</taxon>
        <taxon>Mycolicibacterium</taxon>
    </lineage>
</organism>
<evidence type="ECO:0000313" key="2">
    <source>
        <dbReference type="EMBL" id="QIV81743.1"/>
    </source>
</evidence>
<dbReference type="EMBL" id="CP038799">
    <property type="protein sequence ID" value="QIV81743.1"/>
    <property type="molecule type" value="Genomic_DNA"/>
</dbReference>
<feature type="transmembrane region" description="Helical" evidence="1">
    <location>
        <begin position="6"/>
        <end position="25"/>
    </location>
</feature>
<dbReference type="Proteomes" id="UP000501849">
    <property type="component" value="Chromosome"/>
</dbReference>
<proteinExistence type="predicted"/>
<evidence type="ECO:0000313" key="3">
    <source>
        <dbReference type="Proteomes" id="UP000501849"/>
    </source>
</evidence>
<dbReference type="AlphaFoldDB" id="A0A6H0S2N4"/>
<dbReference type="RefSeq" id="WP_168142298.1">
    <property type="nucleotide sequence ID" value="NZ_CP038799.1"/>
</dbReference>
<accession>A0A6H0S2N4</accession>
<sequence length="162" mass="18322">MWVYTLIATVLGGIGTSLSIYNVWYARREPVRRNQAALRAELDAKLEHIEDMLDKPRRVMEDRMTGRDLGARLDIEARELDKLARPLLAPTPINIGKISAQLRAINAIWSEFPNGDVPVDQRLHAKAQLDLAARYVVSARQGLMKIEQGAIRHKAQFKALRS</sequence>
<keyword evidence="1" id="KW-1133">Transmembrane helix</keyword>
<evidence type="ECO:0000256" key="1">
    <source>
        <dbReference type="SAM" id="Phobius"/>
    </source>
</evidence>
<dbReference type="KEGG" id="mfre:EXE63_13245"/>
<name>A0A6H0S2N4_9MYCO</name>
<reference evidence="2 3" key="1">
    <citation type="submission" date="2019-04" db="EMBL/GenBank/DDBJ databases">
        <title>Draft, Whole-Genome Sequence of the Anthracene-degrading Mycobacterium frederiksbergense LB501T, Isolated from a Polycyclic Aromatic Hydrocarbon (PAH)-Contaminated Soil.</title>
        <authorList>
            <person name="Augelletti F."/>
        </authorList>
    </citation>
    <scope>NUCLEOTIDE SEQUENCE [LARGE SCALE GENOMIC DNA]</scope>
    <source>
        <strain evidence="2 3">LB 501T</strain>
    </source>
</reference>
<keyword evidence="3" id="KW-1185">Reference proteome</keyword>